<organism evidence="1">
    <name type="scientific">Aphanomyces astaci</name>
    <name type="common">Crayfish plague agent</name>
    <dbReference type="NCBI Taxonomy" id="112090"/>
    <lineage>
        <taxon>Eukaryota</taxon>
        <taxon>Sar</taxon>
        <taxon>Stramenopiles</taxon>
        <taxon>Oomycota</taxon>
        <taxon>Saprolegniomycetes</taxon>
        <taxon>Saprolegniales</taxon>
        <taxon>Verrucalvaceae</taxon>
        <taxon>Aphanomyces</taxon>
    </lineage>
</organism>
<proteinExistence type="predicted"/>
<dbReference type="GeneID" id="20808833"/>
<sequence length="132" mass="14398">MTPTVLVKERKPTYRLLSHLVPHSIQQKSSQLYTLATPWIGRDIGALVLLLVFVDALANNWAINDFCGNALQGFSNMSNVGRWMMSLSVAELATVSDNVYILTAGAYPIQAATMKYCGGLNGSNSVQSWMTA</sequence>
<dbReference type="EMBL" id="KI913127">
    <property type="protein sequence ID" value="ETV79577.1"/>
    <property type="molecule type" value="Genomic_DNA"/>
</dbReference>
<dbReference type="RefSeq" id="XP_009830513.1">
    <property type="nucleotide sequence ID" value="XM_009832211.1"/>
</dbReference>
<reference evidence="1" key="1">
    <citation type="submission" date="2013-12" db="EMBL/GenBank/DDBJ databases">
        <title>The Genome Sequence of Aphanomyces astaci APO3.</title>
        <authorList>
            <consortium name="The Broad Institute Genomics Platform"/>
            <person name="Russ C."/>
            <person name="Tyler B."/>
            <person name="van West P."/>
            <person name="Dieguez-Uribeondo J."/>
            <person name="Young S.K."/>
            <person name="Zeng Q."/>
            <person name="Gargeya S."/>
            <person name="Fitzgerald M."/>
            <person name="Abouelleil A."/>
            <person name="Alvarado L."/>
            <person name="Chapman S.B."/>
            <person name="Gainer-Dewar J."/>
            <person name="Goldberg J."/>
            <person name="Griggs A."/>
            <person name="Gujja S."/>
            <person name="Hansen M."/>
            <person name="Howarth C."/>
            <person name="Imamovic A."/>
            <person name="Ireland A."/>
            <person name="Larimer J."/>
            <person name="McCowan C."/>
            <person name="Murphy C."/>
            <person name="Pearson M."/>
            <person name="Poon T.W."/>
            <person name="Priest M."/>
            <person name="Roberts A."/>
            <person name="Saif S."/>
            <person name="Shea T."/>
            <person name="Sykes S."/>
            <person name="Wortman J."/>
            <person name="Nusbaum C."/>
            <person name="Birren B."/>
        </authorList>
    </citation>
    <scope>NUCLEOTIDE SEQUENCE [LARGE SCALE GENOMIC DNA]</scope>
    <source>
        <strain evidence="1">APO3</strain>
    </source>
</reference>
<name>W4GIU1_APHAT</name>
<dbReference type="AlphaFoldDB" id="W4GIU1"/>
<evidence type="ECO:0000313" key="1">
    <source>
        <dbReference type="EMBL" id="ETV79577.1"/>
    </source>
</evidence>
<dbReference type="VEuPathDB" id="FungiDB:H257_06837"/>
<accession>W4GIU1</accession>
<gene>
    <name evidence="1" type="ORF">H257_06837</name>
</gene>
<protein>
    <submittedName>
        <fullName evidence="1">Uncharacterized protein</fullName>
    </submittedName>
</protein>